<dbReference type="Proteomes" id="UP000004245">
    <property type="component" value="Unassembled WGS sequence"/>
</dbReference>
<keyword evidence="5" id="KW-1185">Reference proteome</keyword>
<feature type="compositionally biased region" description="Polar residues" evidence="1">
    <location>
        <begin position="1"/>
        <end position="13"/>
    </location>
</feature>
<dbReference type="HOGENOM" id="CLU_270391_0_0_11"/>
<name>E9T0M6_RHOHA</name>
<dbReference type="AlphaFoldDB" id="E9T0M6"/>
<comment type="caution">
    <text evidence="4">The sequence shown here is derived from an EMBL/GenBank/DDBJ whole genome shotgun (WGS) entry which is preliminary data.</text>
</comment>
<accession>E9T0M6</accession>
<dbReference type="EMBL" id="ADNW02000010">
    <property type="protein sequence ID" value="EGD23977.1"/>
    <property type="molecule type" value="Genomic_DNA"/>
</dbReference>
<feature type="compositionally biased region" description="Basic and acidic residues" evidence="1">
    <location>
        <begin position="47"/>
        <end position="71"/>
    </location>
</feature>
<organism evidence="4 5">
    <name type="scientific">Prescottella equi ATCC 33707</name>
    <dbReference type="NCBI Taxonomy" id="525370"/>
    <lineage>
        <taxon>Bacteria</taxon>
        <taxon>Bacillati</taxon>
        <taxon>Actinomycetota</taxon>
        <taxon>Actinomycetes</taxon>
        <taxon>Mycobacteriales</taxon>
        <taxon>Nocardiaceae</taxon>
        <taxon>Prescottella</taxon>
    </lineage>
</organism>
<evidence type="ECO:0000256" key="1">
    <source>
        <dbReference type="SAM" id="MobiDB-lite"/>
    </source>
</evidence>
<feature type="region of interest" description="Disordered" evidence="1">
    <location>
        <begin position="1"/>
        <end position="23"/>
    </location>
</feature>
<evidence type="ECO:0000313" key="4">
    <source>
        <dbReference type="EMBL" id="EGD23977.1"/>
    </source>
</evidence>
<dbReference type="InterPro" id="IPR010090">
    <property type="entry name" value="Phage_tape_meas"/>
</dbReference>
<evidence type="ECO:0000256" key="2">
    <source>
        <dbReference type="SAM" id="Phobius"/>
    </source>
</evidence>
<sequence>MSRQLTPQMQQAGRQAGQELGDGIADGLAKAEAAVKTASRKLAQSRNAEKDAAAKLSIEEKKLQELRDSGKAKASQIEAAELRIEQARRKHNEATGKLEASLKQLEAAQDRAKRATQEAGDEAEQSSRKLLNFSNSVDDMGDGVDNGMGKLTGLTAALAGIGGAVGLGMQALDNLDIEATLGAQLGATPELAKEYGDSAGLLYKQGLTGSMQEAADAVAAVASTFKVAGSEGERSVDEIAESALNFSKVFGTDVNESVQTAQQLITQGLAKDSAEAFDLMGAAWQRTGTGMRDELPELMNEYGGFFSSLGFSGQDAFGLIVGASDQGKIAMDKMGDALKETGIRATDLGDKAAQGALTQIGLDATATANALLAGGDTAKQAFGEMVNGLLQIQDPAKQAEAAVALFGTPLEDLGKDGIPAFLQAMSGAGDQMAGFEGTMTTIGEQVNSGPGHALEQFKNTITGGLTDALADMATWVMNNADTLQTLAMVAAPFFGALAGYAATVKIIQIATVAWNVAQMILNGTMMLNPIGLIVAAIAGLVAAVVLVATKTTWFQTIWDTVWNAIKAAWDWVWGVLQAGFNGLMDAFGAVGNKVGEVKDWIVARWNDVVGFVTGLPGRIGSAASGMWDGIKNAFKGAINWIIQAWNAIEFRIPGFEVGPIKWDGFTLGLPDLPLLATGGLAGRRKDGMLWGPGTPTSDSILGVDAYGIPTALVSTREFVVNAQATAENLPLLQAINAGWTPSAEFLHGLTRGDFRSNPFGIEEDSPLVAGALDARSLIADGDYTGNLRDAFGIEEDHPVVGSILALRKVISRLPRFAEGGAVVSPDQLVNFAKGVEGKPYVWGGVNWGDCSGAVSALANYATGRDPFGSRFATMTEGAELLARGFKPGLGPSGSLNVGWFNGGPYGGHTAATLPNNVNFEMGGGRGNGQYGGPAAGANDPMFTDHAHLPMVVAQLIQPNVQQLDPLTGFPTDSGTGAALGTALTDPSAAGVAQPQQAFSGRERIKQMGADIGGIWADAAVEMLGAGEWLDLADRYTVTPDATAGAATSTPTTGENGVDGDPNIIPWIADLNAFLKGTGLFDDGGWLMPNSFSYNALSKPEPILKPEHWDIAEANIDKVDELVGAGAPARGGNTYITNATFRDEDEYYRRQAQNQRLNSKQHLGRWPK</sequence>
<keyword evidence="2" id="KW-0812">Transmembrane</keyword>
<dbReference type="Pfam" id="PF10145">
    <property type="entry name" value="PhageMin_Tail"/>
    <property type="match status" value="1"/>
</dbReference>
<protein>
    <submittedName>
        <fullName evidence="4">Phage tail tape measure protein, TP901 family</fullName>
    </submittedName>
</protein>
<feature type="region of interest" description="Disordered" evidence="1">
    <location>
        <begin position="38"/>
        <end position="75"/>
    </location>
</feature>
<evidence type="ECO:0000259" key="3">
    <source>
        <dbReference type="Pfam" id="PF10145"/>
    </source>
</evidence>
<feature type="domain" description="Phage tail tape measure protein" evidence="3">
    <location>
        <begin position="192"/>
        <end position="407"/>
    </location>
</feature>
<reference evidence="4" key="1">
    <citation type="submission" date="2011-01" db="EMBL/GenBank/DDBJ databases">
        <authorList>
            <person name="Muzny D."/>
            <person name="Qin X."/>
            <person name="Buhay C."/>
            <person name="Dugan-Rocha S."/>
            <person name="Ding Y."/>
            <person name="Chen G."/>
            <person name="Hawes A."/>
            <person name="Holder M."/>
            <person name="Jhangiani S."/>
            <person name="Johnson A."/>
            <person name="Khan Z."/>
            <person name="Li Z."/>
            <person name="Liu W."/>
            <person name="Liu X."/>
            <person name="Perez L."/>
            <person name="Shen H."/>
            <person name="Wang Q."/>
            <person name="Watt J."/>
            <person name="Xi L."/>
            <person name="Xin Y."/>
            <person name="Zhou J."/>
            <person name="Deng J."/>
            <person name="Jiang H."/>
            <person name="Liu Y."/>
            <person name="Qu J."/>
            <person name="Song X.-Z."/>
            <person name="Zhang L."/>
            <person name="Villasana D."/>
            <person name="Johnson A."/>
            <person name="Liu J."/>
            <person name="Liyanage D."/>
            <person name="Lorensuhewa L."/>
            <person name="Robinson T."/>
            <person name="Song A."/>
            <person name="Song B.-B."/>
            <person name="Dinh H."/>
            <person name="Thornton R."/>
            <person name="Coyle M."/>
            <person name="Francisco L."/>
            <person name="Jackson L."/>
            <person name="Javaid M."/>
            <person name="Korchina V."/>
            <person name="Kovar C."/>
            <person name="Mata R."/>
            <person name="Mathew T."/>
            <person name="Ngo R."/>
            <person name="Nguyen L."/>
            <person name="Nguyen N."/>
            <person name="Okwuonu G."/>
            <person name="Ongeri F."/>
            <person name="Pham C."/>
            <person name="Simmons D."/>
            <person name="Wilczek-Boney K."/>
            <person name="Hale W."/>
            <person name="Jakkamsetti A."/>
            <person name="Pham P."/>
            <person name="Ruth R."/>
            <person name="San Lucas F."/>
            <person name="Warren J."/>
            <person name="Zhang J."/>
            <person name="Zhao Z."/>
            <person name="Zhou C."/>
            <person name="Zhu D."/>
            <person name="Lee S."/>
            <person name="Bess C."/>
            <person name="Blankenburg K."/>
            <person name="Forbes L."/>
            <person name="Fu Q."/>
            <person name="Gubbala S."/>
            <person name="Hirani K."/>
            <person name="Jayaseelan J.C."/>
            <person name="Lara F."/>
            <person name="Munidasa M."/>
            <person name="Palculict T."/>
            <person name="Patil S."/>
            <person name="Pu L.-L."/>
            <person name="Saada N."/>
            <person name="Tang L."/>
            <person name="Weissenberger G."/>
            <person name="Zhu Y."/>
            <person name="Hemphill L."/>
            <person name="Shang Y."/>
            <person name="Youmans B."/>
            <person name="Ayvaz T."/>
            <person name="Ross M."/>
            <person name="Santibanez J."/>
            <person name="Aqrawi P."/>
            <person name="Gross S."/>
            <person name="Joshi V."/>
            <person name="Fowler G."/>
            <person name="Nazareth L."/>
            <person name="Reid J."/>
            <person name="Worley K."/>
            <person name="Petrosino J."/>
            <person name="Highlander S."/>
            <person name="Gibbs R."/>
        </authorList>
    </citation>
    <scope>NUCLEOTIDE SEQUENCE [LARGE SCALE GENOMIC DNA]</scope>
    <source>
        <strain evidence="4">ATCC 33707</strain>
    </source>
</reference>
<keyword evidence="2" id="KW-0472">Membrane</keyword>
<gene>
    <name evidence="4" type="ORF">HMPREF0724_12185</name>
</gene>
<evidence type="ECO:0000313" key="5">
    <source>
        <dbReference type="Proteomes" id="UP000004245"/>
    </source>
</evidence>
<dbReference type="CDD" id="cd06503">
    <property type="entry name" value="ATP-synt_Fo_b"/>
    <property type="match status" value="1"/>
</dbReference>
<proteinExistence type="predicted"/>
<keyword evidence="2" id="KW-1133">Transmembrane helix</keyword>
<feature type="region of interest" description="Disordered" evidence="1">
    <location>
        <begin position="107"/>
        <end position="127"/>
    </location>
</feature>
<feature type="transmembrane region" description="Helical" evidence="2">
    <location>
        <begin position="526"/>
        <end position="548"/>
    </location>
</feature>
<feature type="transmembrane region" description="Helical" evidence="2">
    <location>
        <begin position="486"/>
        <end position="514"/>
    </location>
</feature>